<dbReference type="Gene3D" id="1.10.760.10">
    <property type="entry name" value="Cytochrome c-like domain"/>
    <property type="match status" value="2"/>
</dbReference>
<proteinExistence type="inferred from homology"/>
<evidence type="ECO:0000256" key="16">
    <source>
        <dbReference type="PIRSR" id="PIRSR038455-2"/>
    </source>
</evidence>
<dbReference type="GO" id="GO:0020037">
    <property type="term" value="F:heme binding"/>
    <property type="evidence" value="ECO:0007669"/>
    <property type="project" value="InterPro"/>
</dbReference>
<keyword evidence="8 14" id="KW-0574">Periplasm</keyword>
<keyword evidence="10 14" id="KW-0408">Iron</keyword>
<feature type="binding site" description="covalent" evidence="16">
    <location>
        <position position="194"/>
    </location>
    <ligand>
        <name>heme c</name>
        <dbReference type="ChEBI" id="CHEBI:61717"/>
        <label>2</label>
    </ligand>
</feature>
<evidence type="ECO:0000313" key="20">
    <source>
        <dbReference type="EMBL" id="MBB4287699.1"/>
    </source>
</evidence>
<dbReference type="GO" id="GO:0016740">
    <property type="term" value="F:transferase activity"/>
    <property type="evidence" value="ECO:0007669"/>
    <property type="project" value="UniProtKB-KW"/>
</dbReference>
<accession>A0A7W6WM95</accession>
<evidence type="ECO:0000256" key="9">
    <source>
        <dbReference type="ARBA" id="ARBA00022982"/>
    </source>
</evidence>
<sequence>MTTANKAFGLLSAGLLGLGLLATGPANAADDGTRIDWGPYKVDEKRSGYTYAGAQTRAMQDDEFQNPAFLWLERGMDLWETADGAANTSCADCHGDAEESMAGVATRYPIYFDDWGKLMNIEQRINWCRETQMQAEPLKWESDALLGLTAFVKNQSKGMPIDVAVDGPAAPFFEQGKAFYETRRGQLDLACTHCHVDNEGNLIRAETLSQGQANGFPTYRLKWQSVGSLHRRFRGCNRNIRAQPYPYGSDEYTNLELYVTWRGNGLPVESPSVRK</sequence>
<dbReference type="EMBL" id="JACIGI010000047">
    <property type="protein sequence ID" value="MBB4287699.1"/>
    <property type="molecule type" value="Genomic_DNA"/>
</dbReference>
<protein>
    <recommendedName>
        <fullName evidence="14">SoxAX cytochrome complex subunit A</fullName>
        <ecNumber evidence="14">2.8.5.2</ecNumber>
    </recommendedName>
    <alternativeName>
        <fullName evidence="14">Protein SoxA</fullName>
    </alternativeName>
    <alternativeName>
        <fullName evidence="14">Sulfur oxidizing protein A</fullName>
    </alternativeName>
    <alternativeName>
        <fullName evidence="14">Thiosulfate-oxidizing multienzyme system protein SoxA</fullName>
    </alternativeName>
</protein>
<feature type="chain" id="PRO_5031413689" description="SoxAX cytochrome complex subunit A" evidence="18">
    <location>
        <begin position="29"/>
        <end position="275"/>
    </location>
</feature>
<keyword evidence="21" id="KW-1185">Reference proteome</keyword>
<evidence type="ECO:0000256" key="15">
    <source>
        <dbReference type="PIRSR" id="PIRSR038455-1"/>
    </source>
</evidence>
<feature type="binding site" description="covalent" evidence="16">
    <location>
        <position position="93"/>
    </location>
    <ligand>
        <name>heme c</name>
        <dbReference type="ChEBI" id="CHEBI:61717"/>
        <label>1</label>
    </ligand>
</feature>
<evidence type="ECO:0000256" key="3">
    <source>
        <dbReference type="ARBA" id="ARBA00022448"/>
    </source>
</evidence>
<dbReference type="InterPro" id="IPR036909">
    <property type="entry name" value="Cyt_c-like_dom_sf"/>
</dbReference>
<reference evidence="20 21" key="1">
    <citation type="submission" date="2020-08" db="EMBL/GenBank/DDBJ databases">
        <title>Genome sequencing of Purple Non-Sulfur Bacteria from various extreme environments.</title>
        <authorList>
            <person name="Mayer M."/>
        </authorList>
    </citation>
    <scope>NUCLEOTIDE SEQUENCE [LARGE SCALE GENOMIC DNA]</scope>
    <source>
        <strain evidence="20 21">JA135</strain>
    </source>
</reference>
<evidence type="ECO:0000256" key="11">
    <source>
        <dbReference type="ARBA" id="ARBA00025746"/>
    </source>
</evidence>
<keyword evidence="3 14" id="KW-0813">Transport</keyword>
<evidence type="ECO:0000256" key="13">
    <source>
        <dbReference type="ARBA" id="ARBA00048423"/>
    </source>
</evidence>
<evidence type="ECO:0000256" key="1">
    <source>
        <dbReference type="ARBA" id="ARBA00004418"/>
    </source>
</evidence>
<keyword evidence="5 14" id="KW-0808">Transferase</keyword>
<evidence type="ECO:0000256" key="2">
    <source>
        <dbReference type="ARBA" id="ARBA00011530"/>
    </source>
</evidence>
<dbReference type="GO" id="GO:0019417">
    <property type="term" value="P:sulfur oxidation"/>
    <property type="evidence" value="ECO:0007669"/>
    <property type="project" value="InterPro"/>
</dbReference>
<evidence type="ECO:0000256" key="6">
    <source>
        <dbReference type="ARBA" id="ARBA00022723"/>
    </source>
</evidence>
<name>A0A7W6WM95_9PROT</name>
<feature type="binding site" description="covalent" evidence="16">
    <location>
        <position position="90"/>
    </location>
    <ligand>
        <name>heme c</name>
        <dbReference type="ChEBI" id="CHEBI:61717"/>
        <label>1</label>
    </ligand>
</feature>
<feature type="domain" description="Cytochrome c" evidence="19">
    <location>
        <begin position="74"/>
        <end position="161"/>
    </location>
</feature>
<dbReference type="GO" id="GO:0070069">
    <property type="term" value="C:cytochrome complex"/>
    <property type="evidence" value="ECO:0007669"/>
    <property type="project" value="InterPro"/>
</dbReference>
<dbReference type="Pfam" id="PF21342">
    <property type="entry name" value="SoxA-TsdA_cyt-c"/>
    <property type="match status" value="2"/>
</dbReference>
<keyword evidence="7 18" id="KW-0732">Signal</keyword>
<evidence type="ECO:0000256" key="17">
    <source>
        <dbReference type="PIRSR" id="PIRSR038455-3"/>
    </source>
</evidence>
<evidence type="ECO:0000259" key="19">
    <source>
        <dbReference type="Pfam" id="PF21342"/>
    </source>
</evidence>
<organism evidence="20 21">
    <name type="scientific">Roseospira goensis</name>
    <dbReference type="NCBI Taxonomy" id="391922"/>
    <lineage>
        <taxon>Bacteria</taxon>
        <taxon>Pseudomonadati</taxon>
        <taxon>Pseudomonadota</taxon>
        <taxon>Alphaproteobacteria</taxon>
        <taxon>Rhodospirillales</taxon>
        <taxon>Rhodospirillaceae</taxon>
        <taxon>Roseospira</taxon>
    </lineage>
</organism>
<feature type="binding site" description="axial binding residue" evidence="17">
    <location>
        <position position="128"/>
    </location>
    <ligand>
        <name>heme c</name>
        <dbReference type="ChEBI" id="CHEBI:61717"/>
        <label>1</label>
    </ligand>
    <ligandPart>
        <name>Fe</name>
        <dbReference type="ChEBI" id="CHEBI:18248"/>
    </ligandPart>
</feature>
<dbReference type="InterPro" id="IPR025710">
    <property type="entry name" value="SoxA"/>
</dbReference>
<dbReference type="PIRSF" id="PIRSF038455">
    <property type="entry name" value="SoxA"/>
    <property type="match status" value="1"/>
</dbReference>
<comment type="subunit">
    <text evidence="2 14">Heterodimer of SoxA and SoxX.</text>
</comment>
<dbReference type="GO" id="GO:0042597">
    <property type="term" value="C:periplasmic space"/>
    <property type="evidence" value="ECO:0007669"/>
    <property type="project" value="UniProtKB-SubCell"/>
</dbReference>
<keyword evidence="9 14" id="KW-0249">Electron transport</keyword>
<keyword evidence="4 14" id="KW-0349">Heme</keyword>
<dbReference type="InterPro" id="IPR009056">
    <property type="entry name" value="Cyt_c-like_dom"/>
</dbReference>
<dbReference type="GO" id="GO:0009055">
    <property type="term" value="F:electron transfer activity"/>
    <property type="evidence" value="ECO:0007669"/>
    <property type="project" value="InterPro"/>
</dbReference>
<comment type="cofactor">
    <cofactor evidence="16">
        <name>heme</name>
        <dbReference type="ChEBI" id="CHEBI:30413"/>
    </cofactor>
    <text evidence="16">Binds 2 heme groups per subunit.</text>
</comment>
<feature type="binding site" evidence="16">
    <location>
        <position position="232"/>
    </location>
    <ligand>
        <name>substrate</name>
    </ligand>
</feature>
<evidence type="ECO:0000256" key="4">
    <source>
        <dbReference type="ARBA" id="ARBA00022617"/>
    </source>
</evidence>
<evidence type="ECO:0000256" key="8">
    <source>
        <dbReference type="ARBA" id="ARBA00022764"/>
    </source>
</evidence>
<dbReference type="GO" id="GO:0016669">
    <property type="term" value="F:oxidoreductase activity, acting on a sulfur group of donors, cytochrome as acceptor"/>
    <property type="evidence" value="ECO:0007669"/>
    <property type="project" value="InterPro"/>
</dbReference>
<feature type="domain" description="Cytochrome c" evidence="19">
    <location>
        <begin position="175"/>
        <end position="268"/>
    </location>
</feature>
<comment type="catalytic activity">
    <reaction evidence="13 14">
        <text>S-sulfanyl-L-cysteinyl-[SoxY protein] + thiosulfate + 2 Fe(III)-[cytochrome c] = S-(2-sulfodisulfanyl)-L-cysteinyl-[SoxY protein] + 2 Fe(II)-[cytochrome c] + 2 H(+)</text>
        <dbReference type="Rhea" id="RHEA:51224"/>
        <dbReference type="Rhea" id="RHEA-COMP:10350"/>
        <dbReference type="Rhea" id="RHEA-COMP:14399"/>
        <dbReference type="Rhea" id="RHEA-COMP:14689"/>
        <dbReference type="Rhea" id="RHEA-COMP:14690"/>
        <dbReference type="ChEBI" id="CHEBI:15378"/>
        <dbReference type="ChEBI" id="CHEBI:29033"/>
        <dbReference type="ChEBI" id="CHEBI:29034"/>
        <dbReference type="ChEBI" id="CHEBI:33542"/>
        <dbReference type="ChEBI" id="CHEBI:61963"/>
        <dbReference type="ChEBI" id="CHEBI:140664"/>
        <dbReference type="EC" id="2.8.5.2"/>
    </reaction>
</comment>
<feature type="binding site" description="axial binding residue" evidence="17">
    <location>
        <position position="236"/>
    </location>
    <ligand>
        <name>heme c</name>
        <dbReference type="ChEBI" id="CHEBI:61717"/>
        <label>2</label>
    </ligand>
    <ligandPart>
        <name>Fe</name>
        <dbReference type="ChEBI" id="CHEBI:18248"/>
    </ligandPart>
</feature>
<keyword evidence="6 14" id="KW-0479">Metal-binding</keyword>
<comment type="similarity">
    <text evidence="11 14">Belongs to the SoxA family.</text>
</comment>
<dbReference type="AlphaFoldDB" id="A0A7W6WM95"/>
<dbReference type="RefSeq" id="WP_343056410.1">
    <property type="nucleotide sequence ID" value="NZ_JACIGI010000047.1"/>
</dbReference>
<evidence type="ECO:0000313" key="21">
    <source>
        <dbReference type="Proteomes" id="UP000555728"/>
    </source>
</evidence>
<dbReference type="SUPFAM" id="SSF46626">
    <property type="entry name" value="Cytochrome c"/>
    <property type="match status" value="2"/>
</dbReference>
<feature type="binding site" description="axial binding residue" evidence="17">
    <location>
        <position position="195"/>
    </location>
    <ligand>
        <name>heme c</name>
        <dbReference type="ChEBI" id="CHEBI:61717"/>
        <label>2</label>
    </ligand>
    <ligandPart>
        <name>Fe</name>
        <dbReference type="ChEBI" id="CHEBI:18248"/>
    </ligandPart>
</feature>
<feature type="binding site" description="covalent" evidence="16">
    <location>
        <position position="191"/>
    </location>
    <ligand>
        <name>heme c</name>
        <dbReference type="ChEBI" id="CHEBI:61717"/>
        <label>2</label>
    </ligand>
</feature>
<feature type="active site" description="Cysteine persulfide intermediate" evidence="15">
    <location>
        <position position="236"/>
    </location>
</feature>
<evidence type="ECO:0000256" key="5">
    <source>
        <dbReference type="ARBA" id="ARBA00022679"/>
    </source>
</evidence>
<evidence type="ECO:0000256" key="18">
    <source>
        <dbReference type="SAM" id="SignalP"/>
    </source>
</evidence>
<evidence type="ECO:0000256" key="12">
    <source>
        <dbReference type="ARBA" id="ARBA00048077"/>
    </source>
</evidence>
<feature type="binding site" description="axial binding residue" evidence="17">
    <location>
        <position position="94"/>
    </location>
    <ligand>
        <name>heme c</name>
        <dbReference type="ChEBI" id="CHEBI:61717"/>
        <label>1</label>
    </ligand>
    <ligandPart>
        <name>Fe</name>
        <dbReference type="ChEBI" id="CHEBI:18248"/>
    </ligandPart>
</feature>
<dbReference type="GO" id="GO:0046872">
    <property type="term" value="F:metal ion binding"/>
    <property type="evidence" value="ECO:0007669"/>
    <property type="project" value="UniProtKB-KW"/>
</dbReference>
<dbReference type="Proteomes" id="UP000555728">
    <property type="component" value="Unassembled WGS sequence"/>
</dbReference>
<dbReference type="EC" id="2.8.5.2" evidence="14"/>
<gene>
    <name evidence="20" type="ORF">GGD88_003456</name>
</gene>
<evidence type="ECO:0000256" key="10">
    <source>
        <dbReference type="ARBA" id="ARBA00023004"/>
    </source>
</evidence>
<comment type="catalytic activity">
    <reaction evidence="12 14">
        <text>L-cysteinyl-[SoxY protein] + thiosulfate + 2 Fe(III)-[cytochrome c] = S-sulfosulfanyl-L-cysteinyl-[SoxY protein] + 2 Fe(II)-[cytochrome c] + 2 H(+)</text>
        <dbReference type="Rhea" id="RHEA:56720"/>
        <dbReference type="Rhea" id="RHEA-COMP:10350"/>
        <dbReference type="Rhea" id="RHEA-COMP:14328"/>
        <dbReference type="Rhea" id="RHEA-COMP:14399"/>
        <dbReference type="Rhea" id="RHEA-COMP:14691"/>
        <dbReference type="ChEBI" id="CHEBI:15378"/>
        <dbReference type="ChEBI" id="CHEBI:29033"/>
        <dbReference type="ChEBI" id="CHEBI:29034"/>
        <dbReference type="ChEBI" id="CHEBI:29950"/>
        <dbReference type="ChEBI" id="CHEBI:33542"/>
        <dbReference type="ChEBI" id="CHEBI:139321"/>
        <dbReference type="EC" id="2.8.5.2"/>
    </reaction>
</comment>
<comment type="subcellular location">
    <subcellularLocation>
        <location evidence="1 14">Periplasm</location>
    </subcellularLocation>
</comment>
<evidence type="ECO:0000256" key="7">
    <source>
        <dbReference type="ARBA" id="ARBA00022729"/>
    </source>
</evidence>
<evidence type="ECO:0000256" key="14">
    <source>
        <dbReference type="PIRNR" id="PIRNR038455"/>
    </source>
</evidence>
<comment type="caution">
    <text evidence="20">The sequence shown here is derived from an EMBL/GenBank/DDBJ whole genome shotgun (WGS) entry which is preliminary data.</text>
</comment>
<feature type="signal peptide" evidence="18">
    <location>
        <begin position="1"/>
        <end position="28"/>
    </location>
</feature>
<dbReference type="NCBIfam" id="TIGR04484">
    <property type="entry name" value="thiosulf_SoxA"/>
    <property type="match status" value="1"/>
</dbReference>